<comment type="caution">
    <text evidence="2">The sequence shown here is derived from an EMBL/GenBank/DDBJ whole genome shotgun (WGS) entry which is preliminary data.</text>
</comment>
<sequence length="134" mass="15258">MPRSDQCSETERHMTELSSSKNISNIKAGIPTKSSRTSNSEDMISEDNKSSLNTEVSALSVSSSNLTYDRIYFCNKTLVRYPNLYQNVADYYGITDNTLCPLCRLDHGDDEIEGEYKNETYYIKCEQRIVQITA</sequence>
<reference evidence="2 3" key="1">
    <citation type="submission" date="2018-06" db="EMBL/GenBank/DDBJ databases">
        <title>Comparative genomics reveals the genomic features of Rhizophagus irregularis, R. cerebriforme, R. diaphanum and Gigaspora rosea, and their symbiotic lifestyle signature.</title>
        <authorList>
            <person name="Morin E."/>
            <person name="San Clemente H."/>
            <person name="Chen E.C.H."/>
            <person name="De La Providencia I."/>
            <person name="Hainaut M."/>
            <person name="Kuo A."/>
            <person name="Kohler A."/>
            <person name="Murat C."/>
            <person name="Tang N."/>
            <person name="Roy S."/>
            <person name="Loubradou J."/>
            <person name="Henrissat B."/>
            <person name="Grigoriev I.V."/>
            <person name="Corradi N."/>
            <person name="Roux C."/>
            <person name="Martin F.M."/>
        </authorList>
    </citation>
    <scope>NUCLEOTIDE SEQUENCE [LARGE SCALE GENOMIC DNA]</scope>
    <source>
        <strain evidence="2 3">DAOM 194757</strain>
    </source>
</reference>
<protein>
    <submittedName>
        <fullName evidence="2">Uncharacterized protein</fullName>
    </submittedName>
</protein>
<gene>
    <name evidence="2" type="ORF">C2G38_2051051</name>
</gene>
<feature type="compositionally biased region" description="Polar residues" evidence="1">
    <location>
        <begin position="16"/>
        <end position="25"/>
    </location>
</feature>
<feature type="region of interest" description="Disordered" evidence="1">
    <location>
        <begin position="1"/>
        <end position="49"/>
    </location>
</feature>
<organism evidence="2 3">
    <name type="scientific">Gigaspora rosea</name>
    <dbReference type="NCBI Taxonomy" id="44941"/>
    <lineage>
        <taxon>Eukaryota</taxon>
        <taxon>Fungi</taxon>
        <taxon>Fungi incertae sedis</taxon>
        <taxon>Mucoromycota</taxon>
        <taxon>Glomeromycotina</taxon>
        <taxon>Glomeromycetes</taxon>
        <taxon>Diversisporales</taxon>
        <taxon>Gigasporaceae</taxon>
        <taxon>Gigaspora</taxon>
    </lineage>
</organism>
<evidence type="ECO:0000313" key="2">
    <source>
        <dbReference type="EMBL" id="RIB01231.1"/>
    </source>
</evidence>
<name>A0A397TUY8_9GLOM</name>
<accession>A0A397TUY8</accession>
<dbReference type="EMBL" id="QKWP01003243">
    <property type="protein sequence ID" value="RIB01231.1"/>
    <property type="molecule type" value="Genomic_DNA"/>
</dbReference>
<evidence type="ECO:0000313" key="3">
    <source>
        <dbReference type="Proteomes" id="UP000266673"/>
    </source>
</evidence>
<evidence type="ECO:0000256" key="1">
    <source>
        <dbReference type="SAM" id="MobiDB-lite"/>
    </source>
</evidence>
<feature type="compositionally biased region" description="Polar residues" evidence="1">
    <location>
        <begin position="32"/>
        <end position="42"/>
    </location>
</feature>
<proteinExistence type="predicted"/>
<dbReference type="Proteomes" id="UP000266673">
    <property type="component" value="Unassembled WGS sequence"/>
</dbReference>
<dbReference type="AlphaFoldDB" id="A0A397TUY8"/>
<keyword evidence="3" id="KW-1185">Reference proteome</keyword>
<dbReference type="OrthoDB" id="2425383at2759"/>